<reference evidence="1 2" key="1">
    <citation type="journal article" date="2019" name="PLoS Biol.">
        <title>Sex chromosomes control vertical transmission of feminizing Wolbachia symbionts in an isopod.</title>
        <authorList>
            <person name="Becking T."/>
            <person name="Chebbi M.A."/>
            <person name="Giraud I."/>
            <person name="Moumen B."/>
            <person name="Laverre T."/>
            <person name="Caubet Y."/>
            <person name="Peccoud J."/>
            <person name="Gilbert C."/>
            <person name="Cordaux R."/>
        </authorList>
    </citation>
    <scope>NUCLEOTIDE SEQUENCE [LARGE SCALE GENOMIC DNA]</scope>
    <source>
        <strain evidence="1">ANa2</strain>
        <tissue evidence="1">Whole body excluding digestive tract and cuticle</tissue>
    </source>
</reference>
<keyword evidence="2" id="KW-1185">Reference proteome</keyword>
<dbReference type="Proteomes" id="UP000326759">
    <property type="component" value="Unassembled WGS sequence"/>
</dbReference>
<comment type="caution">
    <text evidence="1">The sequence shown here is derived from an EMBL/GenBank/DDBJ whole genome shotgun (WGS) entry which is preliminary data.</text>
</comment>
<sequence>MKHSDAKIRGPKSRINAIELKISLGTIIGTIEQSDRLGCFPIGRWKKVLCFEKQRNRFDKQ</sequence>
<gene>
    <name evidence="1" type="ORF">Anas_08127</name>
</gene>
<accession>A0A5N5SX32</accession>
<dbReference type="EMBL" id="SEYY01019455">
    <property type="protein sequence ID" value="KAB7498239.1"/>
    <property type="molecule type" value="Genomic_DNA"/>
</dbReference>
<proteinExistence type="predicted"/>
<organism evidence="1 2">
    <name type="scientific">Armadillidium nasatum</name>
    <dbReference type="NCBI Taxonomy" id="96803"/>
    <lineage>
        <taxon>Eukaryota</taxon>
        <taxon>Metazoa</taxon>
        <taxon>Ecdysozoa</taxon>
        <taxon>Arthropoda</taxon>
        <taxon>Crustacea</taxon>
        <taxon>Multicrustacea</taxon>
        <taxon>Malacostraca</taxon>
        <taxon>Eumalacostraca</taxon>
        <taxon>Peracarida</taxon>
        <taxon>Isopoda</taxon>
        <taxon>Oniscidea</taxon>
        <taxon>Crinocheta</taxon>
        <taxon>Armadillidiidae</taxon>
        <taxon>Armadillidium</taxon>
    </lineage>
</organism>
<evidence type="ECO:0000313" key="1">
    <source>
        <dbReference type="EMBL" id="KAB7498239.1"/>
    </source>
</evidence>
<name>A0A5N5SX32_9CRUS</name>
<evidence type="ECO:0000313" key="2">
    <source>
        <dbReference type="Proteomes" id="UP000326759"/>
    </source>
</evidence>
<dbReference type="AlphaFoldDB" id="A0A5N5SX32"/>
<protein>
    <submittedName>
        <fullName evidence="1">Uncharacterized protein</fullName>
    </submittedName>
</protein>